<keyword evidence="2 5" id="KW-0238">DNA-binding</keyword>
<name>A0A9D1AH19_9FIRM</name>
<reference evidence="5" key="1">
    <citation type="submission" date="2020-10" db="EMBL/GenBank/DDBJ databases">
        <authorList>
            <person name="Gilroy R."/>
        </authorList>
    </citation>
    <scope>NUCLEOTIDE SEQUENCE</scope>
    <source>
        <strain evidence="5">ChiW25-3613</strain>
    </source>
</reference>
<reference evidence="5" key="2">
    <citation type="journal article" date="2021" name="PeerJ">
        <title>Extensive microbial diversity within the chicken gut microbiome revealed by metagenomics and culture.</title>
        <authorList>
            <person name="Gilroy R."/>
            <person name="Ravi A."/>
            <person name="Getino M."/>
            <person name="Pursley I."/>
            <person name="Horton D.L."/>
            <person name="Alikhan N.F."/>
            <person name="Baker D."/>
            <person name="Gharbi K."/>
            <person name="Hall N."/>
            <person name="Watson M."/>
            <person name="Adriaenssens E.M."/>
            <person name="Foster-Nyarko E."/>
            <person name="Jarju S."/>
            <person name="Secka A."/>
            <person name="Antonio M."/>
            <person name="Oren A."/>
            <person name="Chaudhuri R.R."/>
            <person name="La Ragione R."/>
            <person name="Hildebrand F."/>
            <person name="Pallen M.J."/>
        </authorList>
    </citation>
    <scope>NUCLEOTIDE SEQUENCE</scope>
    <source>
        <strain evidence="5">ChiW25-3613</strain>
    </source>
</reference>
<comment type="caution">
    <text evidence="5">The sequence shown here is derived from an EMBL/GenBank/DDBJ whole genome shotgun (WGS) entry which is preliminary data.</text>
</comment>
<dbReference type="SUPFAM" id="SSF46785">
    <property type="entry name" value="Winged helix' DNA-binding domain"/>
    <property type="match status" value="1"/>
</dbReference>
<dbReference type="Pfam" id="PF22381">
    <property type="entry name" value="Staph_reg_Sar_Rot"/>
    <property type="match status" value="1"/>
</dbReference>
<feature type="domain" description="HTH marR-type" evidence="4">
    <location>
        <begin position="1"/>
        <end position="136"/>
    </location>
</feature>
<evidence type="ECO:0000256" key="3">
    <source>
        <dbReference type="ARBA" id="ARBA00023163"/>
    </source>
</evidence>
<sequence length="136" mass="15245">MADYSRMAKTLCMTFSGKGGQQVVELLESGYRGEFVALRILRESRLPLLAGDLAKKMNVSTARVAALIRALARKKYLRHARAQSDGRKVVLELTEQGRQALEEREREVWSFTENALMKLTPEEAAQFVAAAQKLFG</sequence>
<gene>
    <name evidence="5" type="ORF">IAB90_04320</name>
</gene>
<dbReference type="GO" id="GO:0003677">
    <property type="term" value="F:DNA binding"/>
    <property type="evidence" value="ECO:0007669"/>
    <property type="project" value="UniProtKB-KW"/>
</dbReference>
<dbReference type="GO" id="GO:0003700">
    <property type="term" value="F:DNA-binding transcription factor activity"/>
    <property type="evidence" value="ECO:0007669"/>
    <property type="project" value="InterPro"/>
</dbReference>
<dbReference type="PROSITE" id="PS50995">
    <property type="entry name" value="HTH_MARR_2"/>
    <property type="match status" value="1"/>
</dbReference>
<keyword evidence="1" id="KW-0805">Transcription regulation</keyword>
<organism evidence="5 6">
    <name type="scientific">Candidatus Coproplasma stercoripullorum</name>
    <dbReference type="NCBI Taxonomy" id="2840751"/>
    <lineage>
        <taxon>Bacteria</taxon>
        <taxon>Bacillati</taxon>
        <taxon>Bacillota</taxon>
        <taxon>Clostridia</taxon>
        <taxon>Eubacteriales</taxon>
        <taxon>Candidatus Coproplasma</taxon>
    </lineage>
</organism>
<evidence type="ECO:0000256" key="2">
    <source>
        <dbReference type="ARBA" id="ARBA00023125"/>
    </source>
</evidence>
<protein>
    <submittedName>
        <fullName evidence="5">Winged helix DNA-binding protein</fullName>
    </submittedName>
</protein>
<dbReference type="InterPro" id="IPR036390">
    <property type="entry name" value="WH_DNA-bd_sf"/>
</dbReference>
<proteinExistence type="predicted"/>
<dbReference type="InterPro" id="IPR055166">
    <property type="entry name" value="Transc_reg_Sar_Rot_HTH"/>
</dbReference>
<evidence type="ECO:0000256" key="1">
    <source>
        <dbReference type="ARBA" id="ARBA00023015"/>
    </source>
</evidence>
<dbReference type="Proteomes" id="UP000824179">
    <property type="component" value="Unassembled WGS sequence"/>
</dbReference>
<accession>A0A9D1AH19</accession>
<dbReference type="EMBL" id="DVHB01000075">
    <property type="protein sequence ID" value="HIR39591.1"/>
    <property type="molecule type" value="Genomic_DNA"/>
</dbReference>
<dbReference type="AlphaFoldDB" id="A0A9D1AH19"/>
<evidence type="ECO:0000259" key="4">
    <source>
        <dbReference type="PROSITE" id="PS50995"/>
    </source>
</evidence>
<evidence type="ECO:0000313" key="6">
    <source>
        <dbReference type="Proteomes" id="UP000824179"/>
    </source>
</evidence>
<dbReference type="InterPro" id="IPR039422">
    <property type="entry name" value="MarR/SlyA-like"/>
</dbReference>
<dbReference type="PANTHER" id="PTHR33164:SF43">
    <property type="entry name" value="HTH-TYPE TRANSCRIPTIONAL REPRESSOR YETL"/>
    <property type="match status" value="1"/>
</dbReference>
<dbReference type="InterPro" id="IPR000835">
    <property type="entry name" value="HTH_MarR-typ"/>
</dbReference>
<dbReference type="Gene3D" id="1.10.10.10">
    <property type="entry name" value="Winged helix-like DNA-binding domain superfamily/Winged helix DNA-binding domain"/>
    <property type="match status" value="1"/>
</dbReference>
<dbReference type="PANTHER" id="PTHR33164">
    <property type="entry name" value="TRANSCRIPTIONAL REGULATOR, MARR FAMILY"/>
    <property type="match status" value="1"/>
</dbReference>
<dbReference type="SMART" id="SM00347">
    <property type="entry name" value="HTH_MARR"/>
    <property type="match status" value="1"/>
</dbReference>
<dbReference type="InterPro" id="IPR036388">
    <property type="entry name" value="WH-like_DNA-bd_sf"/>
</dbReference>
<keyword evidence="3" id="KW-0804">Transcription</keyword>
<dbReference type="GO" id="GO:0006950">
    <property type="term" value="P:response to stress"/>
    <property type="evidence" value="ECO:0007669"/>
    <property type="project" value="TreeGrafter"/>
</dbReference>
<evidence type="ECO:0000313" key="5">
    <source>
        <dbReference type="EMBL" id="HIR39591.1"/>
    </source>
</evidence>